<evidence type="ECO:0000313" key="4">
    <source>
        <dbReference type="EMBL" id="KAF2666303.1"/>
    </source>
</evidence>
<dbReference type="Proteomes" id="UP000799302">
    <property type="component" value="Unassembled WGS sequence"/>
</dbReference>
<dbReference type="InterPro" id="IPR001138">
    <property type="entry name" value="Zn2Cys6_DnaBD"/>
</dbReference>
<dbReference type="PANTHER" id="PTHR47784">
    <property type="entry name" value="STEROL UPTAKE CONTROL PROTEIN 2"/>
    <property type="match status" value="1"/>
</dbReference>
<evidence type="ECO:0000256" key="2">
    <source>
        <dbReference type="SAM" id="MobiDB-lite"/>
    </source>
</evidence>
<evidence type="ECO:0000256" key="1">
    <source>
        <dbReference type="ARBA" id="ARBA00023242"/>
    </source>
</evidence>
<dbReference type="CDD" id="cd00067">
    <property type="entry name" value="GAL4"/>
    <property type="match status" value="1"/>
</dbReference>
<accession>A0A6A6U4U0</accession>
<dbReference type="PANTHER" id="PTHR47784:SF5">
    <property type="entry name" value="STEROL UPTAKE CONTROL PROTEIN 2"/>
    <property type="match status" value="1"/>
</dbReference>
<dbReference type="SMART" id="SM00066">
    <property type="entry name" value="GAL4"/>
    <property type="match status" value="1"/>
</dbReference>
<organism evidence="4 5">
    <name type="scientific">Microthyrium microscopicum</name>
    <dbReference type="NCBI Taxonomy" id="703497"/>
    <lineage>
        <taxon>Eukaryota</taxon>
        <taxon>Fungi</taxon>
        <taxon>Dikarya</taxon>
        <taxon>Ascomycota</taxon>
        <taxon>Pezizomycotina</taxon>
        <taxon>Dothideomycetes</taxon>
        <taxon>Dothideomycetes incertae sedis</taxon>
        <taxon>Microthyriales</taxon>
        <taxon>Microthyriaceae</taxon>
        <taxon>Microthyrium</taxon>
    </lineage>
</organism>
<sequence length="402" mass="45833">MPSRIGHRKSRHGCAQCKQRRVKCSEDIPCQHCVRRKEKCSLIEEAALQSKTPNGLSPGEDSGTSRSSSTDPLAFLQPTRWNYDPDLAFVQADWIQDMHLMHHFCTSGASALAYGKNIGFVWRDYIPKIAIQHQYLMHGLLAVAAAHLRWMEPYNRAKWNILCSHHQALALPPFRQALQQLSRENCEAAFSMAALCSTMRMAAFSIGGDDDDRVPTLEDLAEQFTLTRSVRDCLHPMWETLTASPMALMMRGASMENYEVVSLSVEMKAQFQKIVKLIERYSTDEASKALYMEALSDLERVYKDVIFHKTDDVNEMGIVVKWTMVPGRFVDAMIRREVPALILVANWVITMGWAQRWFLQGWSRKAWDVTIAELPKTPDIMECLAWPKRQLEEGLPAFPPQA</sequence>
<protein>
    <recommendedName>
        <fullName evidence="3">Zn(2)-C6 fungal-type domain-containing protein</fullName>
    </recommendedName>
</protein>
<dbReference type="InterPro" id="IPR021858">
    <property type="entry name" value="Fun_TF"/>
</dbReference>
<dbReference type="AlphaFoldDB" id="A0A6A6U4U0"/>
<keyword evidence="1" id="KW-0539">Nucleus</keyword>
<dbReference type="OrthoDB" id="3546279at2759"/>
<dbReference type="Pfam" id="PF11951">
    <property type="entry name" value="Fungal_trans_2"/>
    <property type="match status" value="1"/>
</dbReference>
<dbReference type="PROSITE" id="PS00463">
    <property type="entry name" value="ZN2_CY6_FUNGAL_1"/>
    <property type="match status" value="1"/>
</dbReference>
<dbReference type="Pfam" id="PF00172">
    <property type="entry name" value="Zn_clus"/>
    <property type="match status" value="1"/>
</dbReference>
<dbReference type="SUPFAM" id="SSF57701">
    <property type="entry name" value="Zn2/Cys6 DNA-binding domain"/>
    <property type="match status" value="1"/>
</dbReference>
<dbReference type="GO" id="GO:0008270">
    <property type="term" value="F:zinc ion binding"/>
    <property type="evidence" value="ECO:0007669"/>
    <property type="project" value="InterPro"/>
</dbReference>
<name>A0A6A6U4U0_9PEZI</name>
<feature type="compositionally biased region" description="Polar residues" evidence="2">
    <location>
        <begin position="62"/>
        <end position="71"/>
    </location>
</feature>
<gene>
    <name evidence="4" type="ORF">BT63DRAFT_428070</name>
</gene>
<dbReference type="Gene3D" id="4.10.240.10">
    <property type="entry name" value="Zn(2)-C6 fungal-type DNA-binding domain"/>
    <property type="match status" value="1"/>
</dbReference>
<dbReference type="InterPro" id="IPR053157">
    <property type="entry name" value="Sterol_Uptake_Regulator"/>
</dbReference>
<dbReference type="PROSITE" id="PS50048">
    <property type="entry name" value="ZN2_CY6_FUNGAL_2"/>
    <property type="match status" value="1"/>
</dbReference>
<evidence type="ECO:0000259" key="3">
    <source>
        <dbReference type="PROSITE" id="PS50048"/>
    </source>
</evidence>
<feature type="domain" description="Zn(2)-C6 fungal-type" evidence="3">
    <location>
        <begin position="13"/>
        <end position="42"/>
    </location>
</feature>
<evidence type="ECO:0000313" key="5">
    <source>
        <dbReference type="Proteomes" id="UP000799302"/>
    </source>
</evidence>
<reference evidence="4" key="1">
    <citation type="journal article" date="2020" name="Stud. Mycol.">
        <title>101 Dothideomycetes genomes: a test case for predicting lifestyles and emergence of pathogens.</title>
        <authorList>
            <person name="Haridas S."/>
            <person name="Albert R."/>
            <person name="Binder M."/>
            <person name="Bloem J."/>
            <person name="Labutti K."/>
            <person name="Salamov A."/>
            <person name="Andreopoulos B."/>
            <person name="Baker S."/>
            <person name="Barry K."/>
            <person name="Bills G."/>
            <person name="Bluhm B."/>
            <person name="Cannon C."/>
            <person name="Castanera R."/>
            <person name="Culley D."/>
            <person name="Daum C."/>
            <person name="Ezra D."/>
            <person name="Gonzalez J."/>
            <person name="Henrissat B."/>
            <person name="Kuo A."/>
            <person name="Liang C."/>
            <person name="Lipzen A."/>
            <person name="Lutzoni F."/>
            <person name="Magnuson J."/>
            <person name="Mondo S."/>
            <person name="Nolan M."/>
            <person name="Ohm R."/>
            <person name="Pangilinan J."/>
            <person name="Park H.-J."/>
            <person name="Ramirez L."/>
            <person name="Alfaro M."/>
            <person name="Sun H."/>
            <person name="Tritt A."/>
            <person name="Yoshinaga Y."/>
            <person name="Zwiers L.-H."/>
            <person name="Turgeon B."/>
            <person name="Goodwin S."/>
            <person name="Spatafora J."/>
            <person name="Crous P."/>
            <person name="Grigoriev I."/>
        </authorList>
    </citation>
    <scope>NUCLEOTIDE SEQUENCE</scope>
    <source>
        <strain evidence="4">CBS 115976</strain>
    </source>
</reference>
<feature type="region of interest" description="Disordered" evidence="2">
    <location>
        <begin position="51"/>
        <end position="71"/>
    </location>
</feature>
<keyword evidence="5" id="KW-1185">Reference proteome</keyword>
<dbReference type="GO" id="GO:0001228">
    <property type="term" value="F:DNA-binding transcription activator activity, RNA polymerase II-specific"/>
    <property type="evidence" value="ECO:0007669"/>
    <property type="project" value="TreeGrafter"/>
</dbReference>
<proteinExistence type="predicted"/>
<dbReference type="InterPro" id="IPR036864">
    <property type="entry name" value="Zn2-C6_fun-type_DNA-bd_sf"/>
</dbReference>
<dbReference type="EMBL" id="MU004239">
    <property type="protein sequence ID" value="KAF2666303.1"/>
    <property type="molecule type" value="Genomic_DNA"/>
</dbReference>